<dbReference type="FunCoup" id="T1FUP0">
    <property type="interactions" value="485"/>
</dbReference>
<dbReference type="InterPro" id="IPR024571">
    <property type="entry name" value="ERAP1-like_C_dom"/>
</dbReference>
<organism evidence="17 18">
    <name type="scientific">Helobdella robusta</name>
    <name type="common">Californian leech</name>
    <dbReference type="NCBI Taxonomy" id="6412"/>
    <lineage>
        <taxon>Eukaryota</taxon>
        <taxon>Metazoa</taxon>
        <taxon>Spiralia</taxon>
        <taxon>Lophotrochozoa</taxon>
        <taxon>Annelida</taxon>
        <taxon>Clitellata</taxon>
        <taxon>Hirudinea</taxon>
        <taxon>Rhynchobdellida</taxon>
        <taxon>Glossiphoniidae</taxon>
        <taxon>Helobdella</taxon>
    </lineage>
</organism>
<dbReference type="InterPro" id="IPR001930">
    <property type="entry name" value="Peptidase_M1"/>
</dbReference>
<keyword evidence="11" id="KW-1133">Transmembrane helix</keyword>
<keyword evidence="7 11" id="KW-0482">Metalloprotease</keyword>
<dbReference type="HOGENOM" id="CLU_003705_0_1_1"/>
<dbReference type="SUPFAM" id="SSF63737">
    <property type="entry name" value="Leukotriene A4 hydrolase N-terminal domain"/>
    <property type="match status" value="1"/>
</dbReference>
<dbReference type="AlphaFoldDB" id="T1FUP0"/>
<accession>T1FUP0</accession>
<feature type="binding site" evidence="9">
    <location>
        <position position="416"/>
    </location>
    <ligand>
        <name>Zn(2+)</name>
        <dbReference type="ChEBI" id="CHEBI:29105"/>
        <note>catalytic</note>
    </ligand>
</feature>
<name>T1FUP0_HELRO</name>
<dbReference type="InterPro" id="IPR045357">
    <property type="entry name" value="Aminopeptidase_N-like_N"/>
</dbReference>
<dbReference type="EMBL" id="AMQM01006116">
    <property type="status" value="NOT_ANNOTATED_CDS"/>
    <property type="molecule type" value="Genomic_DNA"/>
</dbReference>
<dbReference type="RefSeq" id="XP_009024048.1">
    <property type="nucleotide sequence ID" value="XM_009025800.1"/>
</dbReference>
<evidence type="ECO:0000256" key="6">
    <source>
        <dbReference type="ARBA" id="ARBA00022833"/>
    </source>
</evidence>
<keyword evidence="4 9" id="KW-0479">Metal-binding</keyword>
<proteinExistence type="inferred from homology"/>
<dbReference type="Gene3D" id="2.60.40.1730">
    <property type="entry name" value="tricorn interacting facor f3 domain"/>
    <property type="match status" value="1"/>
</dbReference>
<evidence type="ECO:0000259" key="14">
    <source>
        <dbReference type="Pfam" id="PF11838"/>
    </source>
</evidence>
<evidence type="ECO:0000259" key="13">
    <source>
        <dbReference type="Pfam" id="PF01433"/>
    </source>
</evidence>
<evidence type="ECO:0000256" key="2">
    <source>
        <dbReference type="ARBA" id="ARBA00022438"/>
    </source>
</evidence>
<feature type="site" description="Transition state stabilizer" evidence="10">
    <location>
        <position position="498"/>
    </location>
</feature>
<feature type="domain" description="Aminopeptidase N-like N-terminal" evidence="15">
    <location>
        <begin position="119"/>
        <end position="305"/>
    </location>
</feature>
<dbReference type="OMA" id="FLWQIPF"/>
<evidence type="ECO:0000259" key="15">
    <source>
        <dbReference type="Pfam" id="PF17900"/>
    </source>
</evidence>
<dbReference type="Proteomes" id="UP000015101">
    <property type="component" value="Unassembled WGS sequence"/>
</dbReference>
<reference evidence="16 18" key="2">
    <citation type="journal article" date="2013" name="Nature">
        <title>Insights into bilaterian evolution from three spiralian genomes.</title>
        <authorList>
            <person name="Simakov O."/>
            <person name="Marletaz F."/>
            <person name="Cho S.J."/>
            <person name="Edsinger-Gonzales E."/>
            <person name="Havlak P."/>
            <person name="Hellsten U."/>
            <person name="Kuo D.H."/>
            <person name="Larsson T."/>
            <person name="Lv J."/>
            <person name="Arendt D."/>
            <person name="Savage R."/>
            <person name="Osoegawa K."/>
            <person name="de Jong P."/>
            <person name="Grimwood J."/>
            <person name="Chapman J.A."/>
            <person name="Shapiro H."/>
            <person name="Aerts A."/>
            <person name="Otillar R.P."/>
            <person name="Terry A.Y."/>
            <person name="Boore J.L."/>
            <person name="Grigoriev I.V."/>
            <person name="Lindberg D.R."/>
            <person name="Seaver E.C."/>
            <person name="Weisblat D.A."/>
            <person name="Putnam N.H."/>
            <person name="Rokhsar D.S."/>
        </authorList>
    </citation>
    <scope>NUCLEOTIDE SEQUENCE</scope>
</reference>
<keyword evidence="5 11" id="KW-0378">Hydrolase</keyword>
<evidence type="ECO:0000313" key="17">
    <source>
        <dbReference type="EnsemblMetazoa" id="HelroP193156"/>
    </source>
</evidence>
<dbReference type="FunFam" id="2.60.40.1730:FF:000025">
    <property type="entry name" value="Aminopeptidase"/>
    <property type="match status" value="1"/>
</dbReference>
<dbReference type="CTD" id="20212536"/>
<keyword evidence="6 9" id="KW-0862">Zinc</keyword>
<evidence type="ECO:0000256" key="10">
    <source>
        <dbReference type="PIRSR" id="PIRSR634016-4"/>
    </source>
</evidence>
<dbReference type="GO" id="GO:0008270">
    <property type="term" value="F:zinc ion binding"/>
    <property type="evidence" value="ECO:0007669"/>
    <property type="project" value="UniProtKB-UniRule"/>
</dbReference>
<dbReference type="GO" id="GO:0043171">
    <property type="term" value="P:peptide catabolic process"/>
    <property type="evidence" value="ECO:0000318"/>
    <property type="project" value="GO_Central"/>
</dbReference>
<dbReference type="PANTHER" id="PTHR11533">
    <property type="entry name" value="PROTEASE M1 ZINC METALLOPROTEASE"/>
    <property type="match status" value="1"/>
</dbReference>
<dbReference type="Pfam" id="PF01433">
    <property type="entry name" value="Peptidase_M1"/>
    <property type="match status" value="1"/>
</dbReference>
<dbReference type="eggNOG" id="KOG1046">
    <property type="taxonomic scope" value="Eukaryota"/>
</dbReference>
<evidence type="ECO:0000313" key="18">
    <source>
        <dbReference type="Proteomes" id="UP000015101"/>
    </source>
</evidence>
<dbReference type="InterPro" id="IPR050344">
    <property type="entry name" value="Peptidase_M1_aminopeptidases"/>
</dbReference>
<protein>
    <recommendedName>
        <fullName evidence="11">Aminopeptidase</fullName>
        <ecNumber evidence="11">3.4.11.-</ecNumber>
    </recommendedName>
</protein>
<evidence type="ECO:0000256" key="9">
    <source>
        <dbReference type="PIRSR" id="PIRSR634016-3"/>
    </source>
</evidence>
<evidence type="ECO:0000256" key="1">
    <source>
        <dbReference type="ARBA" id="ARBA00010136"/>
    </source>
</evidence>
<dbReference type="Pfam" id="PF17900">
    <property type="entry name" value="Peptidase_M1_N"/>
    <property type="match status" value="1"/>
</dbReference>
<feature type="domain" description="ERAP1-like C-terminal" evidence="14">
    <location>
        <begin position="708"/>
        <end position="929"/>
    </location>
</feature>
<dbReference type="EC" id="3.4.11.-" evidence="11"/>
<evidence type="ECO:0000256" key="7">
    <source>
        <dbReference type="ARBA" id="ARBA00023049"/>
    </source>
</evidence>
<feature type="domain" description="Peptidase M1 membrane alanine aminopeptidase" evidence="13">
    <location>
        <begin position="341"/>
        <end position="561"/>
    </location>
</feature>
<feature type="active site" description="Proton acceptor" evidence="8">
    <location>
        <position position="413"/>
    </location>
</feature>
<keyword evidence="2 11" id="KW-0031">Aminopeptidase</keyword>
<feature type="transmembrane region" description="Helical" evidence="11">
    <location>
        <begin position="40"/>
        <end position="61"/>
    </location>
</feature>
<keyword evidence="3 11" id="KW-0645">Protease</keyword>
<dbReference type="GO" id="GO:0070006">
    <property type="term" value="F:metalloaminopeptidase activity"/>
    <property type="evidence" value="ECO:0000318"/>
    <property type="project" value="GO_Central"/>
</dbReference>
<dbReference type="Gene3D" id="1.25.50.20">
    <property type="match status" value="1"/>
</dbReference>
<comment type="cofactor">
    <cofactor evidence="9 11">
        <name>Zn(2+)</name>
        <dbReference type="ChEBI" id="CHEBI:29105"/>
    </cofactor>
    <text evidence="9 11">Binds 1 zinc ion per subunit.</text>
</comment>
<dbReference type="KEGG" id="hro:HELRODRAFT_193156"/>
<dbReference type="FunFam" id="2.60.40.1910:FF:000001">
    <property type="entry name" value="Leucyl-cystinyl aminopeptidase"/>
    <property type="match status" value="1"/>
</dbReference>
<dbReference type="InterPro" id="IPR014782">
    <property type="entry name" value="Peptidase_M1_dom"/>
</dbReference>
<dbReference type="FunFam" id="1.10.390.10:FF:000006">
    <property type="entry name" value="Puromycin-sensitive aminopeptidase"/>
    <property type="match status" value="1"/>
</dbReference>
<evidence type="ECO:0000256" key="8">
    <source>
        <dbReference type="PIRSR" id="PIRSR634016-1"/>
    </source>
</evidence>
<dbReference type="Gene3D" id="2.60.40.1910">
    <property type="match status" value="1"/>
</dbReference>
<dbReference type="SUPFAM" id="SSF55486">
    <property type="entry name" value="Metalloproteases ('zincins'), catalytic domain"/>
    <property type="match status" value="1"/>
</dbReference>
<feature type="binding site" evidence="9">
    <location>
        <position position="412"/>
    </location>
    <ligand>
        <name>Zn(2+)</name>
        <dbReference type="ChEBI" id="CHEBI:29105"/>
        <note>catalytic</note>
    </ligand>
</feature>
<evidence type="ECO:0000256" key="4">
    <source>
        <dbReference type="ARBA" id="ARBA00022723"/>
    </source>
</evidence>
<dbReference type="Pfam" id="PF11838">
    <property type="entry name" value="ERAP1_C"/>
    <property type="match status" value="1"/>
</dbReference>
<dbReference type="InterPro" id="IPR034016">
    <property type="entry name" value="M1_APN-typ"/>
</dbReference>
<dbReference type="InterPro" id="IPR027268">
    <property type="entry name" value="Peptidase_M4/M1_CTD_sf"/>
</dbReference>
<feature type="compositionally biased region" description="Basic and acidic residues" evidence="12">
    <location>
        <begin position="673"/>
        <end position="685"/>
    </location>
</feature>
<keyword evidence="18" id="KW-1185">Reference proteome</keyword>
<feature type="region of interest" description="Disordered" evidence="12">
    <location>
        <begin position="673"/>
        <end position="709"/>
    </location>
</feature>
<dbReference type="CDD" id="cd09601">
    <property type="entry name" value="M1_APN-Q_like"/>
    <property type="match status" value="1"/>
</dbReference>
<evidence type="ECO:0000256" key="11">
    <source>
        <dbReference type="RuleBase" id="RU364040"/>
    </source>
</evidence>
<evidence type="ECO:0000256" key="5">
    <source>
        <dbReference type="ARBA" id="ARBA00022801"/>
    </source>
</evidence>
<dbReference type="Gene3D" id="1.10.390.10">
    <property type="entry name" value="Neutral Protease Domain 2"/>
    <property type="match status" value="1"/>
</dbReference>
<dbReference type="OrthoDB" id="10031169at2759"/>
<comment type="similarity">
    <text evidence="1 11">Belongs to the peptidase M1 family.</text>
</comment>
<dbReference type="InterPro" id="IPR042097">
    <property type="entry name" value="Aminopeptidase_N-like_N_sf"/>
</dbReference>
<evidence type="ECO:0000313" key="16">
    <source>
        <dbReference type="EMBL" id="ESN97982.1"/>
    </source>
</evidence>
<reference evidence="18" key="1">
    <citation type="submission" date="2012-12" db="EMBL/GenBank/DDBJ databases">
        <authorList>
            <person name="Hellsten U."/>
            <person name="Grimwood J."/>
            <person name="Chapman J.A."/>
            <person name="Shapiro H."/>
            <person name="Aerts A."/>
            <person name="Otillar R.P."/>
            <person name="Terry A.Y."/>
            <person name="Boore J.L."/>
            <person name="Simakov O."/>
            <person name="Marletaz F."/>
            <person name="Cho S.-J."/>
            <person name="Edsinger-Gonzales E."/>
            <person name="Havlak P."/>
            <person name="Kuo D.-H."/>
            <person name="Larsson T."/>
            <person name="Lv J."/>
            <person name="Arendt D."/>
            <person name="Savage R."/>
            <person name="Osoegawa K."/>
            <person name="de Jong P."/>
            <person name="Lindberg D.R."/>
            <person name="Seaver E.C."/>
            <person name="Weisblat D.A."/>
            <person name="Putnam N.H."/>
            <person name="Grigoriev I.V."/>
            <person name="Rokhsar D.S."/>
        </authorList>
    </citation>
    <scope>NUCLEOTIDE SEQUENCE</scope>
</reference>
<dbReference type="PRINTS" id="PR00756">
    <property type="entry name" value="ALADIPTASE"/>
</dbReference>
<dbReference type="EnsemblMetazoa" id="HelroT193156">
    <property type="protein sequence ID" value="HelroP193156"/>
    <property type="gene ID" value="HelroG193156"/>
</dbReference>
<gene>
    <name evidence="17" type="primary">20212536</name>
    <name evidence="16" type="ORF">HELRODRAFT_193156</name>
</gene>
<dbReference type="InParanoid" id="T1FUP0"/>
<reference evidence="17" key="3">
    <citation type="submission" date="2015-06" db="UniProtKB">
        <authorList>
            <consortium name="EnsemblMetazoa"/>
        </authorList>
    </citation>
    <scope>IDENTIFICATION</scope>
</reference>
<dbReference type="PANTHER" id="PTHR11533:SF299">
    <property type="entry name" value="AMINOPEPTIDASE"/>
    <property type="match status" value="1"/>
</dbReference>
<dbReference type="GeneID" id="20212536"/>
<evidence type="ECO:0000256" key="12">
    <source>
        <dbReference type="SAM" id="MobiDB-lite"/>
    </source>
</evidence>
<evidence type="ECO:0000256" key="3">
    <source>
        <dbReference type="ARBA" id="ARBA00022670"/>
    </source>
</evidence>
<dbReference type="GO" id="GO:0006508">
    <property type="term" value="P:proteolysis"/>
    <property type="evidence" value="ECO:0000318"/>
    <property type="project" value="GO_Central"/>
</dbReference>
<keyword evidence="11" id="KW-0472">Membrane</keyword>
<keyword evidence="11" id="KW-0812">Transmembrane</keyword>
<feature type="binding site" evidence="9">
    <location>
        <position position="435"/>
    </location>
    <ligand>
        <name>Zn(2+)</name>
        <dbReference type="ChEBI" id="CHEBI:29105"/>
        <note>catalytic</note>
    </ligand>
</feature>
<dbReference type="EMBL" id="KB097269">
    <property type="protein sequence ID" value="ESN97982.1"/>
    <property type="molecule type" value="Genomic_DNA"/>
</dbReference>
<sequence length="952" mass="109075">MAEIEEVSFSGTSKSDKNLLFNRGSLLNNSTMYTCSPRRAAFTVAAIICCLFAVSVIAAFARPACSMPPSPNHTSVDADHKLPSTNISQPTNTATTDKISNVKGSQFRWNKIRLPTTLVPHSYGVLIHPDMEKFDFSGWSSVEVVVKSSTDYIVMHVKQLNISDIGLRYRNRDDRIEMKKYLISVEREQLYIELTSNLIAGSTILINVSFHGVLSDNMNGFFLNFYITRGGVKRYLAATQFEPTEARSAFPCFDEPHMKAHFKFNIIRPKDYISLFNTEKVAEKMISENETMDIFNTTLKMSTYLVAFVVCDYLSKSQLSKSGVNISVYAPPEAINDVNVALDKATKILDFYEDFYGIKYPLKKLDNVAIPDMSVGAMENWGPVLYISKYLLLNESRNSEHDKNMVVVVVAHELAHQWFGNLVTMEWWNDLWLNEGFAKYIEYVGTNHIFPDWPMMEIFTCQTMAVAMVADSSDASHSISDPVYDPNEINEIFDSISYDKGASVIRMLENVVGPDVFYRALKNYLTKHQFDTANNNDLWESFTQQLKDTMHINVKEMMDTWTLQMGFPVVSMSRNGRQVTCRQERYVITDQSKLAGVQVEPSRFNYLWFIPLTFVTDRHPNNHSMYFMKEKTLRFELPEDVNWLKANSNMTGFYRVHYDDNGWSDIIRQLKSDHTHRPHEPDDGARPLVVPGEGGELQPLEDDDGEHQDDGLQDVMKKLMTPILKKLGWEDVGDHDTKLIRIELMSLATRLGFQEYVDWVMRSFKQMVNGSLRLSPNQQSIVFRYAVKYGGAEEWDFVMNSAMSSNTSQAQKAVMLDALTFSNDVLRVTRLLEMSLNQTLMKTNECLGTLTGVGKHSAGQLVLWNFIKKNWSLINDRIHGMPKRSRAIVRFASFLFSTEVEYDELQTFLNEHMSKETARLNIELLDAVRMNINWKAKSEDQLVQWLLKQTSH</sequence>